<keyword evidence="1" id="KW-1133">Transmembrane helix</keyword>
<protein>
    <submittedName>
        <fullName evidence="3">DUF4328 domain-containing protein</fullName>
    </submittedName>
</protein>
<dbReference type="Pfam" id="PF14219">
    <property type="entry name" value="DUF4328"/>
    <property type="match status" value="1"/>
</dbReference>
<dbReference type="Proteomes" id="UP001596157">
    <property type="component" value="Unassembled WGS sequence"/>
</dbReference>
<feature type="transmembrane region" description="Helical" evidence="1">
    <location>
        <begin position="212"/>
        <end position="234"/>
    </location>
</feature>
<feature type="transmembrane region" description="Helical" evidence="1">
    <location>
        <begin position="38"/>
        <end position="59"/>
    </location>
</feature>
<name>A0ABW0EKC4_9PSEU</name>
<evidence type="ECO:0000313" key="3">
    <source>
        <dbReference type="EMBL" id="MFC5285980.1"/>
    </source>
</evidence>
<evidence type="ECO:0000259" key="2">
    <source>
        <dbReference type="Pfam" id="PF14219"/>
    </source>
</evidence>
<dbReference type="InterPro" id="IPR025565">
    <property type="entry name" value="DUF4328"/>
</dbReference>
<evidence type="ECO:0000313" key="4">
    <source>
        <dbReference type="Proteomes" id="UP001596157"/>
    </source>
</evidence>
<keyword evidence="1" id="KW-0812">Transmembrane</keyword>
<keyword evidence="4" id="KW-1185">Reference proteome</keyword>
<feature type="domain" description="DUF4328" evidence="2">
    <location>
        <begin position="78"/>
        <end position="238"/>
    </location>
</feature>
<proteinExistence type="predicted"/>
<organism evidence="3 4">
    <name type="scientific">Actinokineospora guangxiensis</name>
    <dbReference type="NCBI Taxonomy" id="1490288"/>
    <lineage>
        <taxon>Bacteria</taxon>
        <taxon>Bacillati</taxon>
        <taxon>Actinomycetota</taxon>
        <taxon>Actinomycetes</taxon>
        <taxon>Pseudonocardiales</taxon>
        <taxon>Pseudonocardiaceae</taxon>
        <taxon>Actinokineospora</taxon>
    </lineage>
</organism>
<feature type="transmembrane region" description="Helical" evidence="1">
    <location>
        <begin position="92"/>
        <end position="113"/>
    </location>
</feature>
<accession>A0ABW0EKC4</accession>
<feature type="transmembrane region" description="Helical" evidence="1">
    <location>
        <begin position="133"/>
        <end position="152"/>
    </location>
</feature>
<sequence length="248" mass="27086">MTDLPTPPMGVPVGVQGAVQGAVAVLEPERAVVRPNRLARYAASALILATSAVAGLVAWQSWRSYHLVRDVLSRFPTVTAEQVAVAEQRAAWLSWAWLGGLALSWVAFAVWLWRARVNAARVCDAGHRLRIRWAVLAWVVPVANLWWPQMVLADVHRASRPSTPERGARLAEVRGSPLVGLWWAAFLAAHAVDLVALHLIAGEQTERVFRDLFVATAASAGLTAVAAVAALVLMRRIDRWQDGRPAIR</sequence>
<feature type="transmembrane region" description="Helical" evidence="1">
    <location>
        <begin position="180"/>
        <end position="200"/>
    </location>
</feature>
<evidence type="ECO:0000256" key="1">
    <source>
        <dbReference type="SAM" id="Phobius"/>
    </source>
</evidence>
<dbReference type="RefSeq" id="WP_378243411.1">
    <property type="nucleotide sequence ID" value="NZ_JBHSKF010000001.1"/>
</dbReference>
<keyword evidence="1" id="KW-0472">Membrane</keyword>
<gene>
    <name evidence="3" type="ORF">ACFPM7_02860</name>
</gene>
<reference evidence="4" key="1">
    <citation type="journal article" date="2019" name="Int. J. Syst. Evol. Microbiol.">
        <title>The Global Catalogue of Microorganisms (GCM) 10K type strain sequencing project: providing services to taxonomists for standard genome sequencing and annotation.</title>
        <authorList>
            <consortium name="The Broad Institute Genomics Platform"/>
            <consortium name="The Broad Institute Genome Sequencing Center for Infectious Disease"/>
            <person name="Wu L."/>
            <person name="Ma J."/>
        </authorList>
    </citation>
    <scope>NUCLEOTIDE SEQUENCE [LARGE SCALE GENOMIC DNA]</scope>
    <source>
        <strain evidence="4">CCUG 59778</strain>
    </source>
</reference>
<dbReference type="EMBL" id="JBHSKF010000001">
    <property type="protein sequence ID" value="MFC5285980.1"/>
    <property type="molecule type" value="Genomic_DNA"/>
</dbReference>
<comment type="caution">
    <text evidence="3">The sequence shown here is derived from an EMBL/GenBank/DDBJ whole genome shotgun (WGS) entry which is preliminary data.</text>
</comment>